<dbReference type="Proteomes" id="UP000253919">
    <property type="component" value="Unassembled WGS sequence"/>
</dbReference>
<evidence type="ECO:0000313" key="3">
    <source>
        <dbReference type="Proteomes" id="UP000253919"/>
    </source>
</evidence>
<dbReference type="RefSeq" id="WP_115374026.1">
    <property type="nucleotide sequence ID" value="NZ_QASA01000001.1"/>
</dbReference>
<keyword evidence="3" id="KW-1185">Reference proteome</keyword>
<dbReference type="InterPro" id="IPR025665">
    <property type="entry name" value="Beta-barrel_OMP_2"/>
</dbReference>
<organism evidence="2 3">
    <name type="scientific">Adhaeribacter pallidiroseus</name>
    <dbReference type="NCBI Taxonomy" id="2072847"/>
    <lineage>
        <taxon>Bacteria</taxon>
        <taxon>Pseudomonadati</taxon>
        <taxon>Bacteroidota</taxon>
        <taxon>Cytophagia</taxon>
        <taxon>Cytophagales</taxon>
        <taxon>Hymenobacteraceae</taxon>
        <taxon>Adhaeribacter</taxon>
    </lineage>
</organism>
<protein>
    <recommendedName>
        <fullName evidence="1">Outer membrane protein beta-barrel domain-containing protein</fullName>
    </recommendedName>
</protein>
<comment type="caution">
    <text evidence="2">The sequence shown here is derived from an EMBL/GenBank/DDBJ whole genome shotgun (WGS) entry which is preliminary data.</text>
</comment>
<feature type="domain" description="Outer membrane protein beta-barrel" evidence="1">
    <location>
        <begin position="48"/>
        <end position="201"/>
    </location>
</feature>
<proteinExistence type="predicted"/>
<evidence type="ECO:0000259" key="1">
    <source>
        <dbReference type="Pfam" id="PF13568"/>
    </source>
</evidence>
<evidence type="ECO:0000313" key="2">
    <source>
        <dbReference type="EMBL" id="RDC64945.1"/>
    </source>
</evidence>
<accession>A0A369QMQ6</accession>
<name>A0A369QMQ6_9BACT</name>
<dbReference type="EMBL" id="QASA01000001">
    <property type="protein sequence ID" value="RDC64945.1"/>
    <property type="molecule type" value="Genomic_DNA"/>
</dbReference>
<dbReference type="OrthoDB" id="977141at2"/>
<gene>
    <name evidence="2" type="ORF">AHMF7616_03567</name>
</gene>
<dbReference type="AlphaFoldDB" id="A0A369QMQ6"/>
<sequence length="224" mass="24951">MVQVSCLQLICKKFWLFLIFSIIFLKIEAVAQTQDTVVVQKVFVPTTSIGFKAGYNLAQTGFKPTIKQEFTRSITAGFILNHFAQPYAGIQVELNYIQAGWTFSDVDHSQDISYLEVPVFTHIQIGKKNGAFLLNLGPYIAFLLTKRDSLSIPETPNTDLITTAPNRLHYGLAFGLGYLQKTAIGNFQLEARYNFGLGNLLSATTSPSQAITATVGYLLERRKK</sequence>
<reference evidence="2 3" key="1">
    <citation type="submission" date="2018-04" db="EMBL/GenBank/DDBJ databases">
        <title>Adhaeribacter sp. HMF7616 genome sequencing and assembly.</title>
        <authorList>
            <person name="Kang H."/>
            <person name="Kang J."/>
            <person name="Cha I."/>
            <person name="Kim H."/>
            <person name="Joh K."/>
        </authorList>
    </citation>
    <scope>NUCLEOTIDE SEQUENCE [LARGE SCALE GENOMIC DNA]</scope>
    <source>
        <strain evidence="2 3">HMF7616</strain>
    </source>
</reference>
<dbReference type="Pfam" id="PF13568">
    <property type="entry name" value="OMP_b-brl_2"/>
    <property type="match status" value="1"/>
</dbReference>